<keyword evidence="1" id="KW-0732">Signal</keyword>
<accession>A0A914X6H4</accession>
<evidence type="ECO:0000313" key="2">
    <source>
        <dbReference type="Proteomes" id="UP000887566"/>
    </source>
</evidence>
<name>A0A914X6H4_9BILA</name>
<proteinExistence type="predicted"/>
<dbReference type="Proteomes" id="UP000887566">
    <property type="component" value="Unplaced"/>
</dbReference>
<evidence type="ECO:0000256" key="1">
    <source>
        <dbReference type="SAM" id="SignalP"/>
    </source>
</evidence>
<sequence length="148" mass="15808">MFVGVIALVLAPVLCSSAVVPRRRIDDSVRLAGELPWPKLLETSPLPILCENKMSPKSAPSGCRWIVGPVDTTAGCLEYQLDCNTSCPVYDTMPGCSVIGYEIVDDCPVPLTDCSSKHPPTDANSVQSEDTLSSAVADELIPMVSKRS</sequence>
<feature type="chain" id="PRO_5038076985" evidence="1">
    <location>
        <begin position="19"/>
        <end position="148"/>
    </location>
</feature>
<dbReference type="WBParaSite" id="PSAMB.scaffold6932size8569.g29346.t1">
    <property type="protein sequence ID" value="PSAMB.scaffold6932size8569.g29346.t1"/>
    <property type="gene ID" value="PSAMB.scaffold6932size8569.g29346"/>
</dbReference>
<organism evidence="2 3">
    <name type="scientific">Plectus sambesii</name>
    <dbReference type="NCBI Taxonomy" id="2011161"/>
    <lineage>
        <taxon>Eukaryota</taxon>
        <taxon>Metazoa</taxon>
        <taxon>Ecdysozoa</taxon>
        <taxon>Nematoda</taxon>
        <taxon>Chromadorea</taxon>
        <taxon>Plectida</taxon>
        <taxon>Plectina</taxon>
        <taxon>Plectoidea</taxon>
        <taxon>Plectidae</taxon>
        <taxon>Plectus</taxon>
    </lineage>
</organism>
<evidence type="ECO:0000313" key="3">
    <source>
        <dbReference type="WBParaSite" id="PSAMB.scaffold6932size8569.g29346.t1"/>
    </source>
</evidence>
<protein>
    <submittedName>
        <fullName evidence="3">Uncharacterized protein</fullName>
    </submittedName>
</protein>
<feature type="signal peptide" evidence="1">
    <location>
        <begin position="1"/>
        <end position="18"/>
    </location>
</feature>
<reference evidence="3" key="1">
    <citation type="submission" date="2022-11" db="UniProtKB">
        <authorList>
            <consortium name="WormBaseParasite"/>
        </authorList>
    </citation>
    <scope>IDENTIFICATION</scope>
</reference>
<dbReference type="AlphaFoldDB" id="A0A914X6H4"/>
<keyword evidence="2" id="KW-1185">Reference proteome</keyword>